<dbReference type="EMBL" id="JBHSXX010000001">
    <property type="protein sequence ID" value="MFC6865951.1"/>
    <property type="molecule type" value="Genomic_DNA"/>
</dbReference>
<evidence type="ECO:0000313" key="2">
    <source>
        <dbReference type="EMBL" id="MFC6865951.1"/>
    </source>
</evidence>
<organism evidence="2 3">
    <name type="scientific">Haloechinothrix salitolerans</name>
    <dbReference type="NCBI Taxonomy" id="926830"/>
    <lineage>
        <taxon>Bacteria</taxon>
        <taxon>Bacillati</taxon>
        <taxon>Actinomycetota</taxon>
        <taxon>Actinomycetes</taxon>
        <taxon>Pseudonocardiales</taxon>
        <taxon>Pseudonocardiaceae</taxon>
        <taxon>Haloechinothrix</taxon>
    </lineage>
</organism>
<dbReference type="PANTHER" id="PTHR43539:SF78">
    <property type="entry name" value="FLAVIN-CONTAINING MONOOXYGENASE"/>
    <property type="match status" value="1"/>
</dbReference>
<dbReference type="PANTHER" id="PTHR43539">
    <property type="entry name" value="FLAVIN-BINDING MONOOXYGENASE-LIKE PROTEIN (AFU_ORTHOLOGUE AFUA_4G09220)"/>
    <property type="match status" value="1"/>
</dbReference>
<evidence type="ECO:0000313" key="3">
    <source>
        <dbReference type="Proteomes" id="UP001596337"/>
    </source>
</evidence>
<dbReference type="SUPFAM" id="SSF51905">
    <property type="entry name" value="FAD/NAD(P)-binding domain"/>
    <property type="match status" value="1"/>
</dbReference>
<gene>
    <name evidence="2" type="ORF">ACFQGD_02200</name>
</gene>
<dbReference type="InterPro" id="IPR036188">
    <property type="entry name" value="FAD/NAD-bd_sf"/>
</dbReference>
<dbReference type="PRINTS" id="PR00411">
    <property type="entry name" value="PNDRDTASEI"/>
</dbReference>
<dbReference type="Pfam" id="PF13738">
    <property type="entry name" value="Pyr_redox_3"/>
    <property type="match status" value="1"/>
</dbReference>
<comment type="caution">
    <text evidence="2">The sequence shown here is derived from an EMBL/GenBank/DDBJ whole genome shotgun (WGS) entry which is preliminary data.</text>
</comment>
<keyword evidence="1" id="KW-0560">Oxidoreductase</keyword>
<keyword evidence="3" id="KW-1185">Reference proteome</keyword>
<name>A0ABW2BSE5_9PSEU</name>
<dbReference type="RefSeq" id="WP_345406643.1">
    <property type="nucleotide sequence ID" value="NZ_BAABLA010000123.1"/>
</dbReference>
<sequence>MDGLPVVVVGAGPVGLAAAAELVERGVDPLVLERDGQAGAAVAQWGHVRLFSRWPELIDPAARRLLESRGRQQPDDDAYPTGAEWVQRYLRPLADALGDRVRFGAEVVGVARRGRDRVVDAGRDVEPLTVHVRGGSGVAVVHARTVIDASGTWGTPNPLGGDGLPAPGEREAADRITYRFPDLSELDARVRYAGKHVVVAGSGHSALSALVVLDELVQEHPDTRITWLLRRGRIGETFGGGDADQLPARGALGQRAEAAVLSGRIDVVTGFRTERVEPGDRLALVSTEGQRVADVDEVLALTGFRPDLSWLSEVRLALDTTLQAPVALAPLIDPNVHSCGTVYPHGERELSHPEPGVYLAGMKSYGRAPTFLALTGYEQVRSIAAALAGDRESAERVELVLPETGVCGGAGLTAVTAGSGGGC</sequence>
<proteinExistence type="predicted"/>
<dbReference type="Proteomes" id="UP001596337">
    <property type="component" value="Unassembled WGS sequence"/>
</dbReference>
<protein>
    <submittedName>
        <fullName evidence="2">FAD-dependent oxidoreductase</fullName>
    </submittedName>
</protein>
<evidence type="ECO:0000256" key="1">
    <source>
        <dbReference type="ARBA" id="ARBA00023002"/>
    </source>
</evidence>
<dbReference type="Gene3D" id="3.50.50.60">
    <property type="entry name" value="FAD/NAD(P)-binding domain"/>
    <property type="match status" value="1"/>
</dbReference>
<reference evidence="3" key="1">
    <citation type="journal article" date="2019" name="Int. J. Syst. Evol. Microbiol.">
        <title>The Global Catalogue of Microorganisms (GCM) 10K type strain sequencing project: providing services to taxonomists for standard genome sequencing and annotation.</title>
        <authorList>
            <consortium name="The Broad Institute Genomics Platform"/>
            <consortium name="The Broad Institute Genome Sequencing Center for Infectious Disease"/>
            <person name="Wu L."/>
            <person name="Ma J."/>
        </authorList>
    </citation>
    <scope>NUCLEOTIDE SEQUENCE [LARGE SCALE GENOMIC DNA]</scope>
    <source>
        <strain evidence="3">KCTC 32255</strain>
    </source>
</reference>
<accession>A0ABW2BSE5</accession>
<dbReference type="PRINTS" id="PR00368">
    <property type="entry name" value="FADPNR"/>
</dbReference>
<dbReference type="InterPro" id="IPR050982">
    <property type="entry name" value="Auxin_biosynth/cation_transpt"/>
</dbReference>